<sequence>MPNRVYIYCQRRLADVAEAPVWTRIGEVGIEWTETVQVAAWLTNGSLFIATDRKSVVYEKWIERKSGADESAPFNLFALADDANGRLPDHHPQLLIQYLLWGKFEFVRYILSLLHKYVRLMGEGNRTVSAVPVPLWKMFVEEKPEQNEGKQYDALFDMDDDGAGRKESEIGEFKDEHAEFLSERLTKISLPNISHVEQMYLVAVIDTLVQASTFGGDKVEKQKRSLDENGVRYVLFMRLFLFSLKSFPPHLRQSKLTTRDIAWAFFSESQDILLDFCTSHFNSKMQWSDAASLGIGLWLRSPDALRRLAETLARAHYMGRDENGLRDPVACSLLYLALGKKNVLLGLWKLAATHPEQPSMVRFLANDFSEERWQGAAMKNAFALLGKQRYEYAVAFFLLAGKLKDAVSVCLKQLDDIQLAIFLCRLYEGEDGPILKETITEQILPMAIETGDRWLASMAFTLLKQRDKALYATLMPLNTLLPNPTPVSETAAFSDPALAIFYAYLRKSYKSMRMVQPRVSRSLEREFVQRSARAYERLGCPALALSIVRDAAASDSPDAVEAEDEEDEREAGPKGHAGSKSALESNPSAIDWSEPANPAPPARSSDFDWGAPAAVDPAPPARASEFDWGAPAAVDPAPAVLSSDFDWGAPASVDPAPARASAIDWGDPVSKTLGGAGSGGDIDWNAPTTRSSGGEAGGFDWGAPSSAAAATSGFDDEYEAFKRSLGNADGDEAEAELDDLGQDLDLGSPAAGLDVDPPVAVAKAPKISEEAMLKFELESRNVRLYKWKLAMRIVQEILPLQGGLEDYAPIVSSFMIEESNTLARLAFLDEIPGEDYNSEFLNDVSRRIFWAIVRWQERINNAETVFTKPIAAQAAATSFLVLTVSSLRRRKYCKLWWLVGLCDRFFDLLLAGTMVELQKIIIDILSDRDAIAHPDSDNEGDSPVTDMDSDPDDDDFSPGSPSRSQHAASALAESLVQTICLQHVGLTFDSYLAQLRNGVDTAADETHVFLTDAILRRLSSMLYGMQRRVGREWKAGGIKLEKISKYLSDPELKHLWNLLKRTVNLGKMVDFILQAAEPDEDERKAIAEEAAAQSATAAAAGSPEETSFESEAASPPADSPVSVAGSKSSSLKEGFVEAYETVYRAKEIIGSFALNPLDHNYLAVGIPGKGIQEVDIGSAMHFFQRQGTFTDLKSSQDDIEVGASSPPKEAMLAALPDPLPQGPPSLHGLLRKPSVARNLSYDSMQKAIKKTMHDLRRQCKFCYTDG</sequence>
<dbReference type="PANTHER" id="PTHR13950:SF9">
    <property type="entry name" value="RABCONNECTIN-3A"/>
    <property type="match status" value="1"/>
</dbReference>
<feature type="compositionally biased region" description="Low complexity" evidence="1">
    <location>
        <begin position="1090"/>
        <end position="1105"/>
    </location>
</feature>
<keyword evidence="4" id="KW-1185">Reference proteome</keyword>
<proteinExistence type="predicted"/>
<dbReference type="GO" id="GO:0043291">
    <property type="term" value="C:RAVE complex"/>
    <property type="evidence" value="ECO:0007669"/>
    <property type="project" value="TreeGrafter"/>
</dbReference>
<dbReference type="OrthoDB" id="342131at2759"/>
<organism evidence="3 4">
    <name type="scientific">Blyttiomyces helicus</name>
    <dbReference type="NCBI Taxonomy" id="388810"/>
    <lineage>
        <taxon>Eukaryota</taxon>
        <taxon>Fungi</taxon>
        <taxon>Fungi incertae sedis</taxon>
        <taxon>Chytridiomycota</taxon>
        <taxon>Chytridiomycota incertae sedis</taxon>
        <taxon>Chytridiomycetes</taxon>
        <taxon>Chytridiomycetes incertae sedis</taxon>
        <taxon>Blyttiomyces</taxon>
    </lineage>
</organism>
<dbReference type="InterPro" id="IPR052208">
    <property type="entry name" value="DmX-like/RAVE_component"/>
</dbReference>
<evidence type="ECO:0000313" key="3">
    <source>
        <dbReference type="EMBL" id="RKO89844.1"/>
    </source>
</evidence>
<evidence type="ECO:0000256" key="1">
    <source>
        <dbReference type="SAM" id="MobiDB-lite"/>
    </source>
</evidence>
<dbReference type="EMBL" id="KZ995856">
    <property type="protein sequence ID" value="RKO89844.1"/>
    <property type="molecule type" value="Genomic_DNA"/>
</dbReference>
<name>A0A4P9WBI2_9FUNG</name>
<dbReference type="InterPro" id="IPR022033">
    <property type="entry name" value="Rav1p_C"/>
</dbReference>
<dbReference type="Pfam" id="PF12234">
    <property type="entry name" value="Rav1p_C"/>
    <property type="match status" value="1"/>
</dbReference>
<feature type="region of interest" description="Disordered" evidence="1">
    <location>
        <begin position="933"/>
        <end position="964"/>
    </location>
</feature>
<dbReference type="PANTHER" id="PTHR13950">
    <property type="entry name" value="RABCONNECTIN-RELATED"/>
    <property type="match status" value="1"/>
</dbReference>
<evidence type="ECO:0000259" key="2">
    <source>
        <dbReference type="Pfam" id="PF12234"/>
    </source>
</evidence>
<reference evidence="4" key="1">
    <citation type="journal article" date="2018" name="Nat. Microbiol.">
        <title>Leveraging single-cell genomics to expand the fungal tree of life.</title>
        <authorList>
            <person name="Ahrendt S.R."/>
            <person name="Quandt C.A."/>
            <person name="Ciobanu D."/>
            <person name="Clum A."/>
            <person name="Salamov A."/>
            <person name="Andreopoulos B."/>
            <person name="Cheng J.F."/>
            <person name="Woyke T."/>
            <person name="Pelin A."/>
            <person name="Henrissat B."/>
            <person name="Reynolds N.K."/>
            <person name="Benny G.L."/>
            <person name="Smith M.E."/>
            <person name="James T.Y."/>
            <person name="Grigoriev I.V."/>
        </authorList>
    </citation>
    <scope>NUCLEOTIDE SEQUENCE [LARGE SCALE GENOMIC DNA]</scope>
</reference>
<dbReference type="Proteomes" id="UP000269721">
    <property type="component" value="Unassembled WGS sequence"/>
</dbReference>
<feature type="region of interest" description="Disordered" evidence="1">
    <location>
        <begin position="554"/>
        <end position="626"/>
    </location>
</feature>
<feature type="region of interest" description="Disordered" evidence="1">
    <location>
        <begin position="654"/>
        <end position="708"/>
    </location>
</feature>
<evidence type="ECO:0000313" key="4">
    <source>
        <dbReference type="Proteomes" id="UP000269721"/>
    </source>
</evidence>
<protein>
    <submittedName>
        <fullName evidence="3">RAVE protein 1 C terminal-domain-containing protein</fullName>
    </submittedName>
</protein>
<dbReference type="GO" id="GO:0007035">
    <property type="term" value="P:vacuolar acidification"/>
    <property type="evidence" value="ECO:0007669"/>
    <property type="project" value="TreeGrafter"/>
</dbReference>
<dbReference type="AlphaFoldDB" id="A0A4P9WBI2"/>
<feature type="region of interest" description="Disordered" evidence="1">
    <location>
        <begin position="1090"/>
        <end position="1127"/>
    </location>
</feature>
<feature type="compositionally biased region" description="Acidic residues" evidence="1">
    <location>
        <begin position="947"/>
        <end position="956"/>
    </location>
</feature>
<feature type="domain" description="RAVE complex protein Rav1 C-terminal" evidence="2">
    <location>
        <begin position="3"/>
        <end position="546"/>
    </location>
</feature>
<feature type="compositionally biased region" description="Acidic residues" evidence="1">
    <location>
        <begin position="558"/>
        <end position="569"/>
    </location>
</feature>
<gene>
    <name evidence="3" type="ORF">BDK51DRAFT_28182</name>
</gene>
<accession>A0A4P9WBI2</accession>